<protein>
    <submittedName>
        <fullName evidence="2">Uncharacterized protein</fullName>
    </submittedName>
</protein>
<dbReference type="AlphaFoldDB" id="A0A8H6SJT8"/>
<accession>A0A8H6SJT8</accession>
<feature type="region of interest" description="Disordered" evidence="1">
    <location>
        <begin position="258"/>
        <end position="341"/>
    </location>
</feature>
<evidence type="ECO:0000313" key="2">
    <source>
        <dbReference type="EMBL" id="KAF7301010.1"/>
    </source>
</evidence>
<reference evidence="2" key="1">
    <citation type="submission" date="2020-05" db="EMBL/GenBank/DDBJ databases">
        <title>Mycena genomes resolve the evolution of fungal bioluminescence.</title>
        <authorList>
            <person name="Tsai I.J."/>
        </authorList>
    </citation>
    <scope>NUCLEOTIDE SEQUENCE</scope>
    <source>
        <strain evidence="2">171206Taipei</strain>
    </source>
</reference>
<keyword evidence="3" id="KW-1185">Reference proteome</keyword>
<feature type="compositionally biased region" description="Acidic residues" evidence="1">
    <location>
        <begin position="272"/>
        <end position="294"/>
    </location>
</feature>
<comment type="caution">
    <text evidence="2">The sequence shown here is derived from an EMBL/GenBank/DDBJ whole genome shotgun (WGS) entry which is preliminary data.</text>
</comment>
<organism evidence="2 3">
    <name type="scientific">Mycena indigotica</name>
    <dbReference type="NCBI Taxonomy" id="2126181"/>
    <lineage>
        <taxon>Eukaryota</taxon>
        <taxon>Fungi</taxon>
        <taxon>Dikarya</taxon>
        <taxon>Basidiomycota</taxon>
        <taxon>Agaricomycotina</taxon>
        <taxon>Agaricomycetes</taxon>
        <taxon>Agaricomycetidae</taxon>
        <taxon>Agaricales</taxon>
        <taxon>Marasmiineae</taxon>
        <taxon>Mycenaceae</taxon>
        <taxon>Mycena</taxon>
    </lineage>
</organism>
<proteinExistence type="predicted"/>
<dbReference type="GeneID" id="59345882"/>
<sequence length="341" mass="38293">MSDPLQPWKVRVMRPGSSCYDILSKDSDPFLFQMLNNLRYCLLVDAPGLQCLAHFTLKHNRRPNPRSLNTRVRQITQVLGQSPPLIQIVELTTAFASVERPCVDGIPFLARPATERRAMISIKVSYNLYHQFRLLHHSTHPSARAQCLMLCFFILRVLLHELAQVMRSLFHNESCLDRQISDNLFTFTSREGGGLTGSAFRGEDITGMTVEVRRGVKHYIDFGRVDLLMHLASAEWSDLSLKLRVAASSLPRDVPFSAQPSLRAGGIHDNCPDCDETEDEAPSPDIEDEAEDEQLAMALLELGLDDEDEDEDDSDSDTSFSSSEDEGPGPFGYHLRRICGT</sequence>
<gene>
    <name evidence="2" type="ORF">MIND_00664600</name>
</gene>
<evidence type="ECO:0000256" key="1">
    <source>
        <dbReference type="SAM" id="MobiDB-lite"/>
    </source>
</evidence>
<dbReference type="RefSeq" id="XP_037219010.1">
    <property type="nucleotide sequence ID" value="XM_037363366.1"/>
</dbReference>
<feature type="compositionally biased region" description="Acidic residues" evidence="1">
    <location>
        <begin position="303"/>
        <end position="316"/>
    </location>
</feature>
<evidence type="ECO:0000313" key="3">
    <source>
        <dbReference type="Proteomes" id="UP000636479"/>
    </source>
</evidence>
<dbReference type="Proteomes" id="UP000636479">
    <property type="component" value="Unassembled WGS sequence"/>
</dbReference>
<dbReference type="EMBL" id="JACAZF010000006">
    <property type="protein sequence ID" value="KAF7301010.1"/>
    <property type="molecule type" value="Genomic_DNA"/>
</dbReference>
<name>A0A8H6SJT8_9AGAR</name>